<organism evidence="2">
    <name type="scientific">hydrothermal vent metagenome</name>
    <dbReference type="NCBI Taxonomy" id="652676"/>
    <lineage>
        <taxon>unclassified sequences</taxon>
        <taxon>metagenomes</taxon>
        <taxon>ecological metagenomes</taxon>
    </lineage>
</organism>
<evidence type="ECO:0000313" key="2">
    <source>
        <dbReference type="EMBL" id="SFV88177.1"/>
    </source>
</evidence>
<name>A0A1W1E2U3_9ZZZZ</name>
<keyword evidence="1" id="KW-0472">Membrane</keyword>
<keyword evidence="1" id="KW-0812">Transmembrane</keyword>
<reference evidence="2" key="1">
    <citation type="submission" date="2016-10" db="EMBL/GenBank/DDBJ databases">
        <authorList>
            <person name="de Groot N.N."/>
        </authorList>
    </citation>
    <scope>NUCLEOTIDE SEQUENCE</scope>
</reference>
<dbReference type="EMBL" id="FPIA01000016">
    <property type="protein sequence ID" value="SFV88177.1"/>
    <property type="molecule type" value="Genomic_DNA"/>
</dbReference>
<accession>A0A1W1E2U3</accession>
<keyword evidence="1" id="KW-1133">Transmembrane helix</keyword>
<gene>
    <name evidence="2" type="ORF">MNB_SUP05-SYMBIONT-7-700</name>
</gene>
<protein>
    <submittedName>
        <fullName evidence="2">Uncharacterized protein</fullName>
    </submittedName>
</protein>
<dbReference type="AlphaFoldDB" id="A0A1W1E2U3"/>
<evidence type="ECO:0000256" key="1">
    <source>
        <dbReference type="SAM" id="Phobius"/>
    </source>
</evidence>
<proteinExistence type="predicted"/>
<feature type="transmembrane region" description="Helical" evidence="1">
    <location>
        <begin position="26"/>
        <end position="45"/>
    </location>
</feature>
<sequence>MFLENISPTHKFGGYFLSMQIGKGNARFALSIFWIEAIFLFMIPLKT</sequence>